<accession>A0A2M9ZRH7</accession>
<keyword evidence="5" id="KW-0627">Porphyrin biosynthesis</keyword>
<evidence type="ECO:0000256" key="2">
    <source>
        <dbReference type="ARBA" id="ARBA00012400"/>
    </source>
</evidence>
<dbReference type="EC" id="1.3.1.76" evidence="2"/>
<dbReference type="EMBL" id="NPDZ01000001">
    <property type="protein sequence ID" value="PJZ74698.1"/>
    <property type="molecule type" value="Genomic_DNA"/>
</dbReference>
<evidence type="ECO:0000313" key="7">
    <source>
        <dbReference type="EMBL" id="PJZ71165.1"/>
    </source>
</evidence>
<evidence type="ECO:0000256" key="1">
    <source>
        <dbReference type="ARBA" id="ARBA00005010"/>
    </source>
</evidence>
<dbReference type="Gene3D" id="3.40.50.720">
    <property type="entry name" value="NAD(P)-binding Rossmann-like Domain"/>
    <property type="match status" value="1"/>
</dbReference>
<dbReference type="InterPro" id="IPR006367">
    <property type="entry name" value="Sirohaem_synthase_N"/>
</dbReference>
<sequence>MNQLLPVFLKLENKKVLLIGGGSVALEKFMALLGTGCVLVLLSKEVLPEIRKLAVDNSKVTIIQKEVELSDLEDYDLIYSATNNKELNHLLTNYAHEKGIWVNCVDDPSLCDFYSAATLDRGPVRIAVSTQGEFAGLAGTIKSILEELLPKEHDSEMEELVELRKSVKQKLGDPEERKFALRTLLKDFKSKYLRHS</sequence>
<comment type="pathway">
    <text evidence="1">Porphyrin-containing compound metabolism; siroheme biosynthesis; sirohydrochlorin from precorrin-2: step 1/1.</text>
</comment>
<dbReference type="PANTHER" id="PTHR35330:SF1">
    <property type="entry name" value="SIROHEME BIOSYNTHESIS PROTEIN MET8"/>
    <property type="match status" value="1"/>
</dbReference>
<dbReference type="RefSeq" id="WP_100712107.1">
    <property type="nucleotide sequence ID" value="NZ_NPDY01000001.1"/>
</dbReference>
<dbReference type="GO" id="GO:0019354">
    <property type="term" value="P:siroheme biosynthetic process"/>
    <property type="evidence" value="ECO:0007669"/>
    <property type="project" value="UniProtKB-UniPathway"/>
</dbReference>
<protein>
    <recommendedName>
        <fullName evidence="2">precorrin-2 dehydrogenase</fullName>
        <ecNumber evidence="2">1.3.1.76</ecNumber>
    </recommendedName>
</protein>
<dbReference type="NCBIfam" id="TIGR01470">
    <property type="entry name" value="cysG_Nterm"/>
    <property type="match status" value="1"/>
</dbReference>
<gene>
    <name evidence="7" type="ORF">CH360_01205</name>
    <name evidence="8" type="ORF">CH373_01205</name>
</gene>
<organism evidence="8 10">
    <name type="scientific">Leptospira perolatii</name>
    <dbReference type="NCBI Taxonomy" id="2023191"/>
    <lineage>
        <taxon>Bacteria</taxon>
        <taxon>Pseudomonadati</taxon>
        <taxon>Spirochaetota</taxon>
        <taxon>Spirochaetia</taxon>
        <taxon>Leptospirales</taxon>
        <taxon>Leptospiraceae</taxon>
        <taxon>Leptospira</taxon>
    </lineage>
</organism>
<evidence type="ECO:0000256" key="4">
    <source>
        <dbReference type="ARBA" id="ARBA00023027"/>
    </source>
</evidence>
<evidence type="ECO:0000313" key="10">
    <source>
        <dbReference type="Proteomes" id="UP000231990"/>
    </source>
</evidence>
<comment type="catalytic activity">
    <reaction evidence="6">
        <text>precorrin-2 + NAD(+) = sirohydrochlorin + NADH + 2 H(+)</text>
        <dbReference type="Rhea" id="RHEA:15613"/>
        <dbReference type="ChEBI" id="CHEBI:15378"/>
        <dbReference type="ChEBI" id="CHEBI:57540"/>
        <dbReference type="ChEBI" id="CHEBI:57945"/>
        <dbReference type="ChEBI" id="CHEBI:58351"/>
        <dbReference type="ChEBI" id="CHEBI:58827"/>
        <dbReference type="EC" id="1.3.1.76"/>
    </reaction>
</comment>
<keyword evidence="4" id="KW-0520">NAD</keyword>
<keyword evidence="3" id="KW-0560">Oxidoreductase</keyword>
<dbReference type="GO" id="GO:0004325">
    <property type="term" value="F:ferrochelatase activity"/>
    <property type="evidence" value="ECO:0007669"/>
    <property type="project" value="InterPro"/>
</dbReference>
<comment type="caution">
    <text evidence="8">The sequence shown here is derived from an EMBL/GenBank/DDBJ whole genome shotgun (WGS) entry which is preliminary data.</text>
</comment>
<dbReference type="EMBL" id="NPDY01000001">
    <property type="protein sequence ID" value="PJZ71165.1"/>
    <property type="molecule type" value="Genomic_DNA"/>
</dbReference>
<evidence type="ECO:0000256" key="6">
    <source>
        <dbReference type="ARBA" id="ARBA00047561"/>
    </source>
</evidence>
<keyword evidence="9" id="KW-1185">Reference proteome</keyword>
<evidence type="ECO:0000313" key="9">
    <source>
        <dbReference type="Proteomes" id="UP000231962"/>
    </source>
</evidence>
<dbReference type="Proteomes" id="UP000231962">
    <property type="component" value="Unassembled WGS sequence"/>
</dbReference>
<dbReference type="Pfam" id="PF13241">
    <property type="entry name" value="NAD_binding_7"/>
    <property type="match status" value="1"/>
</dbReference>
<name>A0A2M9ZRH7_9LEPT</name>
<dbReference type="UniPathway" id="UPA00262">
    <property type="reaction ID" value="UER00222"/>
</dbReference>
<dbReference type="PANTHER" id="PTHR35330">
    <property type="entry name" value="SIROHEME BIOSYNTHESIS PROTEIN MET8"/>
    <property type="match status" value="1"/>
</dbReference>
<dbReference type="Proteomes" id="UP000231990">
    <property type="component" value="Unassembled WGS sequence"/>
</dbReference>
<dbReference type="SUPFAM" id="SSF51735">
    <property type="entry name" value="NAD(P)-binding Rossmann-fold domains"/>
    <property type="match status" value="1"/>
</dbReference>
<proteinExistence type="predicted"/>
<dbReference type="InterPro" id="IPR028161">
    <property type="entry name" value="Met8-like"/>
</dbReference>
<dbReference type="InterPro" id="IPR036291">
    <property type="entry name" value="NAD(P)-bd_dom_sf"/>
</dbReference>
<evidence type="ECO:0000313" key="8">
    <source>
        <dbReference type="EMBL" id="PJZ74698.1"/>
    </source>
</evidence>
<dbReference type="AlphaFoldDB" id="A0A2M9ZRH7"/>
<evidence type="ECO:0000256" key="3">
    <source>
        <dbReference type="ARBA" id="ARBA00023002"/>
    </source>
</evidence>
<dbReference type="InterPro" id="IPR042518">
    <property type="entry name" value="SirC_C"/>
</dbReference>
<dbReference type="OrthoDB" id="9773765at2"/>
<dbReference type="GO" id="GO:0043115">
    <property type="term" value="F:precorrin-2 dehydrogenase activity"/>
    <property type="evidence" value="ECO:0007669"/>
    <property type="project" value="UniProtKB-EC"/>
</dbReference>
<reference evidence="9 10" key="1">
    <citation type="submission" date="2017-07" db="EMBL/GenBank/DDBJ databases">
        <title>Leptospira spp. isolated from tropical soils.</title>
        <authorList>
            <person name="Thibeaux R."/>
            <person name="Iraola G."/>
            <person name="Ferres I."/>
            <person name="Bierque E."/>
            <person name="Girault D."/>
            <person name="Soupe-Gilbert M.-E."/>
            <person name="Picardeau M."/>
            <person name="Goarant C."/>
        </authorList>
    </citation>
    <scope>NUCLEOTIDE SEQUENCE [LARGE SCALE GENOMIC DNA]</scope>
    <source>
        <strain evidence="8 10">FH1-B-B1</strain>
        <strain evidence="7 9">FH1-B-C1</strain>
    </source>
</reference>
<dbReference type="Gene3D" id="1.10.8.610">
    <property type="entry name" value="SirC, precorrin-2 dehydrogenase, C-terminal helical domain-like"/>
    <property type="match status" value="1"/>
</dbReference>
<evidence type="ECO:0000256" key="5">
    <source>
        <dbReference type="ARBA" id="ARBA00023244"/>
    </source>
</evidence>
<dbReference type="SUPFAM" id="SSF75615">
    <property type="entry name" value="Siroheme synthase middle domains-like"/>
    <property type="match status" value="1"/>
</dbReference>